<evidence type="ECO:0000256" key="1">
    <source>
        <dbReference type="ARBA" id="ARBA00004651"/>
    </source>
</evidence>
<evidence type="ECO:0000259" key="8">
    <source>
        <dbReference type="Pfam" id="PF00892"/>
    </source>
</evidence>
<comment type="subcellular location">
    <subcellularLocation>
        <location evidence="1">Cell membrane</location>
        <topology evidence="1">Multi-pass membrane protein</topology>
    </subcellularLocation>
</comment>
<name>A0A9W4B8M3_9MYCO</name>
<protein>
    <submittedName>
        <fullName evidence="9">Membrane protein</fullName>
    </submittedName>
</protein>
<feature type="domain" description="EamA" evidence="8">
    <location>
        <begin position="189"/>
        <end position="337"/>
    </location>
</feature>
<evidence type="ECO:0000256" key="7">
    <source>
        <dbReference type="SAM" id="Phobius"/>
    </source>
</evidence>
<keyword evidence="5 7" id="KW-1133">Transmembrane helix</keyword>
<evidence type="ECO:0000313" key="10">
    <source>
        <dbReference type="Proteomes" id="UP000465785"/>
    </source>
</evidence>
<dbReference type="KEGG" id="mgau:MGALJ_55710"/>
<feature type="transmembrane region" description="Helical" evidence="7">
    <location>
        <begin position="38"/>
        <end position="57"/>
    </location>
</feature>
<dbReference type="Pfam" id="PF00892">
    <property type="entry name" value="EamA"/>
    <property type="match status" value="2"/>
</dbReference>
<keyword evidence="10" id="KW-1185">Reference proteome</keyword>
<dbReference type="GO" id="GO:0005886">
    <property type="term" value="C:plasma membrane"/>
    <property type="evidence" value="ECO:0007669"/>
    <property type="project" value="UniProtKB-SubCell"/>
</dbReference>
<dbReference type="PANTHER" id="PTHR42920:SF11">
    <property type="entry name" value="INNER MEMBRANE PROTEIN YTFF"/>
    <property type="match status" value="1"/>
</dbReference>
<feature type="domain" description="EamA" evidence="8">
    <location>
        <begin position="38"/>
        <end position="173"/>
    </location>
</feature>
<keyword evidence="3" id="KW-1003">Cell membrane</keyword>
<evidence type="ECO:0000313" key="9">
    <source>
        <dbReference type="EMBL" id="BBY95902.1"/>
    </source>
</evidence>
<dbReference type="Proteomes" id="UP000465785">
    <property type="component" value="Chromosome"/>
</dbReference>
<accession>A0A9W4B8M3</accession>
<dbReference type="InterPro" id="IPR000620">
    <property type="entry name" value="EamA_dom"/>
</dbReference>
<dbReference type="InterPro" id="IPR037185">
    <property type="entry name" value="EmrE-like"/>
</dbReference>
<evidence type="ECO:0000256" key="2">
    <source>
        <dbReference type="ARBA" id="ARBA00007362"/>
    </source>
</evidence>
<feature type="transmembrane region" description="Helical" evidence="7">
    <location>
        <begin position="295"/>
        <end position="315"/>
    </location>
</feature>
<gene>
    <name evidence="9" type="ORF">MGALJ_55710</name>
</gene>
<feature type="transmembrane region" description="Helical" evidence="7">
    <location>
        <begin position="263"/>
        <end position="283"/>
    </location>
</feature>
<dbReference type="PANTHER" id="PTHR42920">
    <property type="entry name" value="OS03G0707200 PROTEIN-RELATED"/>
    <property type="match status" value="1"/>
</dbReference>
<keyword evidence="6 7" id="KW-0472">Membrane</keyword>
<feature type="transmembrane region" description="Helical" evidence="7">
    <location>
        <begin position="101"/>
        <end position="120"/>
    </location>
</feature>
<feature type="transmembrane region" description="Helical" evidence="7">
    <location>
        <begin position="188"/>
        <end position="207"/>
    </location>
</feature>
<keyword evidence="4 7" id="KW-0812">Transmembrane</keyword>
<comment type="similarity">
    <text evidence="2">Belongs to the EamA transporter family.</text>
</comment>
<feature type="transmembrane region" description="Helical" evidence="7">
    <location>
        <begin position="321"/>
        <end position="337"/>
    </location>
</feature>
<feature type="transmembrane region" description="Helical" evidence="7">
    <location>
        <begin position="157"/>
        <end position="176"/>
    </location>
</feature>
<dbReference type="SUPFAM" id="SSF103481">
    <property type="entry name" value="Multidrug resistance efflux transporter EmrE"/>
    <property type="match status" value="2"/>
</dbReference>
<evidence type="ECO:0000256" key="3">
    <source>
        <dbReference type="ARBA" id="ARBA00022475"/>
    </source>
</evidence>
<feature type="transmembrane region" description="Helical" evidence="7">
    <location>
        <begin position="126"/>
        <end position="148"/>
    </location>
</feature>
<dbReference type="AlphaFoldDB" id="A0A9W4B8M3"/>
<dbReference type="EMBL" id="AP022601">
    <property type="protein sequence ID" value="BBY95902.1"/>
    <property type="molecule type" value="Genomic_DNA"/>
</dbReference>
<evidence type="ECO:0000256" key="4">
    <source>
        <dbReference type="ARBA" id="ARBA00022692"/>
    </source>
</evidence>
<evidence type="ECO:0000256" key="6">
    <source>
        <dbReference type="ARBA" id="ARBA00023136"/>
    </source>
</evidence>
<feature type="transmembrane region" description="Helical" evidence="7">
    <location>
        <begin position="228"/>
        <end position="251"/>
    </location>
</feature>
<organism evidence="9 10">
    <name type="scientific">Mycobacterium gallinarum</name>
    <dbReference type="NCBI Taxonomy" id="39689"/>
    <lineage>
        <taxon>Bacteria</taxon>
        <taxon>Bacillati</taxon>
        <taxon>Actinomycetota</taxon>
        <taxon>Actinomycetes</taxon>
        <taxon>Mycobacteriales</taxon>
        <taxon>Mycobacteriaceae</taxon>
        <taxon>Mycobacterium</taxon>
    </lineage>
</organism>
<feature type="transmembrane region" description="Helical" evidence="7">
    <location>
        <begin position="69"/>
        <end position="89"/>
    </location>
</feature>
<reference evidence="9 10" key="1">
    <citation type="journal article" date="2019" name="Emerg. Microbes Infect.">
        <title>Comprehensive subspecies identification of 175 nontuberculous mycobacteria species based on 7547 genomic profiles.</title>
        <authorList>
            <person name="Matsumoto Y."/>
            <person name="Kinjo T."/>
            <person name="Motooka D."/>
            <person name="Nabeya D."/>
            <person name="Jung N."/>
            <person name="Uechi K."/>
            <person name="Horii T."/>
            <person name="Iida T."/>
            <person name="Fujita J."/>
            <person name="Nakamura S."/>
        </authorList>
    </citation>
    <scope>NUCLEOTIDE SEQUENCE [LARGE SCALE GENOMIC DNA]</scope>
    <source>
        <strain evidence="9 10">JCM 6399</strain>
    </source>
</reference>
<evidence type="ECO:0000256" key="5">
    <source>
        <dbReference type="ARBA" id="ARBA00022989"/>
    </source>
</evidence>
<proteinExistence type="inferred from homology"/>
<sequence>MTPFPASVMTKVDFTHYMSEVHPVTANQARASVDNFRLGLLFAVGSALAFGSSGPFAKALMEAGWSPTAAVVARLAGGALVMAVFASFVRPGWVREALGHARTVVLYGAIPIAGAQLFYYNAVAHLSVGVALLLEYTAPILVVTWVWMTTRRRPTNLTLAGVALAVAGIMLVLGIFDAGGFSGARINLIGVGWGLAAAVCAACYFVMSANASNGSADSDGVNPITLAAAGLVVGAAAVTLLGVVGIMPLTFTTNDTVIAGWTTSWVVPVVALGVVATAIAYTLGIVGISMLRPRFASLVGLSEVMFAVLAAWILLGEAMTTIQAVGGAIVLMGLALARQGDRGEESADVTLPDAVPSAPVAGR</sequence>
<dbReference type="InterPro" id="IPR051258">
    <property type="entry name" value="Diverse_Substrate_Transporter"/>
</dbReference>